<reference evidence="1" key="1">
    <citation type="journal article" date="2017" name="Nature">
        <title>The sunflower genome provides insights into oil metabolism, flowering and Asterid evolution.</title>
        <authorList>
            <person name="Badouin H."/>
            <person name="Gouzy J."/>
            <person name="Grassa C.J."/>
            <person name="Murat F."/>
            <person name="Staton S.E."/>
            <person name="Cottret L."/>
            <person name="Lelandais-Briere C."/>
            <person name="Owens G.L."/>
            <person name="Carrere S."/>
            <person name="Mayjonade B."/>
            <person name="Legrand L."/>
            <person name="Gill N."/>
            <person name="Kane N.C."/>
            <person name="Bowers J.E."/>
            <person name="Hubner S."/>
            <person name="Bellec A."/>
            <person name="Berard A."/>
            <person name="Berges H."/>
            <person name="Blanchet N."/>
            <person name="Boniface M.C."/>
            <person name="Brunel D."/>
            <person name="Catrice O."/>
            <person name="Chaidir N."/>
            <person name="Claudel C."/>
            <person name="Donnadieu C."/>
            <person name="Faraut T."/>
            <person name="Fievet G."/>
            <person name="Helmstetter N."/>
            <person name="King M."/>
            <person name="Knapp S.J."/>
            <person name="Lai Z."/>
            <person name="Le Paslier M.C."/>
            <person name="Lippi Y."/>
            <person name="Lorenzon L."/>
            <person name="Mandel J.R."/>
            <person name="Marage G."/>
            <person name="Marchand G."/>
            <person name="Marquand E."/>
            <person name="Bret-Mestries E."/>
            <person name="Morien E."/>
            <person name="Nambeesan S."/>
            <person name="Nguyen T."/>
            <person name="Pegot-Espagnet P."/>
            <person name="Pouilly N."/>
            <person name="Raftis F."/>
            <person name="Sallet E."/>
            <person name="Schiex T."/>
            <person name="Thomas J."/>
            <person name="Vandecasteele C."/>
            <person name="Vares D."/>
            <person name="Vear F."/>
            <person name="Vautrin S."/>
            <person name="Crespi M."/>
            <person name="Mangin B."/>
            <person name="Burke J.M."/>
            <person name="Salse J."/>
            <person name="Munos S."/>
            <person name="Vincourt P."/>
            <person name="Rieseberg L.H."/>
            <person name="Langlade N.B."/>
        </authorList>
    </citation>
    <scope>NUCLEOTIDE SEQUENCE</scope>
    <source>
        <tissue evidence="1">Leaves</tissue>
    </source>
</reference>
<dbReference type="EMBL" id="MNCJ02000327">
    <property type="protein sequence ID" value="KAF5778912.1"/>
    <property type="molecule type" value="Genomic_DNA"/>
</dbReference>
<organism evidence="1 2">
    <name type="scientific">Helianthus annuus</name>
    <name type="common">Common sunflower</name>
    <dbReference type="NCBI Taxonomy" id="4232"/>
    <lineage>
        <taxon>Eukaryota</taxon>
        <taxon>Viridiplantae</taxon>
        <taxon>Streptophyta</taxon>
        <taxon>Embryophyta</taxon>
        <taxon>Tracheophyta</taxon>
        <taxon>Spermatophyta</taxon>
        <taxon>Magnoliopsida</taxon>
        <taxon>eudicotyledons</taxon>
        <taxon>Gunneridae</taxon>
        <taxon>Pentapetalae</taxon>
        <taxon>asterids</taxon>
        <taxon>campanulids</taxon>
        <taxon>Asterales</taxon>
        <taxon>Asteraceae</taxon>
        <taxon>Asteroideae</taxon>
        <taxon>Heliantheae alliance</taxon>
        <taxon>Heliantheae</taxon>
        <taxon>Helianthus</taxon>
    </lineage>
</organism>
<keyword evidence="2" id="KW-1185">Reference proteome</keyword>
<gene>
    <name evidence="1" type="ORF">HanXRQr2_Chr12g0553171</name>
</gene>
<dbReference type="Gramene" id="mRNA:HanXRQr2_Chr12g0553171">
    <property type="protein sequence ID" value="CDS:HanXRQr2_Chr12g0553171.1"/>
    <property type="gene ID" value="HanXRQr2_Chr12g0553171"/>
</dbReference>
<dbReference type="AlphaFoldDB" id="A0A9K3MX20"/>
<accession>A0A9K3MX20</accession>
<reference evidence="1" key="2">
    <citation type="submission" date="2020-06" db="EMBL/GenBank/DDBJ databases">
        <title>Helianthus annuus Genome sequencing and assembly Release 2.</title>
        <authorList>
            <person name="Gouzy J."/>
            <person name="Langlade N."/>
            <person name="Munos S."/>
        </authorList>
    </citation>
    <scope>NUCLEOTIDE SEQUENCE</scope>
    <source>
        <tissue evidence="1">Leaves</tissue>
    </source>
</reference>
<dbReference type="Proteomes" id="UP000215914">
    <property type="component" value="Unassembled WGS sequence"/>
</dbReference>
<protein>
    <submittedName>
        <fullName evidence="1">Uncharacterized protein</fullName>
    </submittedName>
</protein>
<sequence length="74" mass="9072">MVENYVIRKILHFTFFHHFKTIKAKTIQLLHSFFPIDQTKKSTIFIILNLKHKEILLIWRKIDDSKRVQDLKKH</sequence>
<name>A0A9K3MX20_HELAN</name>
<comment type="caution">
    <text evidence="1">The sequence shown here is derived from an EMBL/GenBank/DDBJ whole genome shotgun (WGS) entry which is preliminary data.</text>
</comment>
<evidence type="ECO:0000313" key="1">
    <source>
        <dbReference type="EMBL" id="KAF5778912.1"/>
    </source>
</evidence>
<proteinExistence type="predicted"/>
<evidence type="ECO:0000313" key="2">
    <source>
        <dbReference type="Proteomes" id="UP000215914"/>
    </source>
</evidence>